<sequence>MSSTSDPLTIVSATDFCPQQSPLISGTELKQPPVTRSSRPTPVGDRSPCEPAPGQPADRPKSLRKLCLLSCQHGAPKGPGKHTFQMLKGGDLRAIWSNLDLKRIHLDIRVGEHDLDAAITQAKDKVNEVSFKLEHLIEQIEQIVKEQNYQRDREEKFRMTSEDTNSNVLWWAFTQTLIFISVGIFQMKSLKDFFIAKKLVKTFHMPMPEASKALAPPGPSSPCDQGSRPLTSCSSDPTGPSWPRASPLPPPVCSPQGPSPFPTTTTTEQGPRDRSAQRSALKAGTRPVSLWPPPPFARALPPVRPRPPGGSLRLGSLGAPTSAPPGGPHGSGSTTRRSAGVSAAETTRRRQSGILTPSLPASLTGEESEHHSPPRPQTLWRKWRPSAWAAVSGGPAGARLTPHSSPRGPVSGPLPSGPSVHACPSRPFPSQPAPAWRVSQLAAHPRAPPGSVSTSGGATGPRVLGSQVLGVGGQRRVPSGLAESRSWQPEDVGRGQAALREEAEPSTARRVGAEQPPRLDRSRAHVGQT</sequence>
<keyword evidence="4" id="KW-0732">Signal</keyword>
<comment type="caution">
    <text evidence="10">The sequence shown here is derived from an EMBL/GenBank/DDBJ whole genome shotgun (WGS) entry which is preliminary data.</text>
</comment>
<evidence type="ECO:0000259" key="9">
    <source>
        <dbReference type="SMART" id="SM01190"/>
    </source>
</evidence>
<accession>A0A6B0SAV5</accession>
<feature type="compositionally biased region" description="Low complexity" evidence="8">
    <location>
        <begin position="404"/>
        <end position="419"/>
    </location>
</feature>
<comment type="subcellular location">
    <subcellularLocation>
        <location evidence="1">Endoplasmic reticulum membrane</location>
        <topology evidence="1">Single-pass type I membrane protein</topology>
    </subcellularLocation>
</comment>
<dbReference type="GO" id="GO:0005789">
    <property type="term" value="C:endoplasmic reticulum membrane"/>
    <property type="evidence" value="ECO:0007669"/>
    <property type="project" value="UniProtKB-SubCell"/>
</dbReference>
<dbReference type="Proteomes" id="UP000322234">
    <property type="component" value="Unassembled WGS sequence"/>
</dbReference>
<keyword evidence="7" id="KW-0472">Membrane</keyword>
<reference evidence="10" key="1">
    <citation type="submission" date="2019-10" db="EMBL/GenBank/DDBJ databases">
        <title>The sequence and de novo assembly of the wild yak genome.</title>
        <authorList>
            <person name="Liu Y."/>
        </authorList>
    </citation>
    <scope>NUCLEOTIDE SEQUENCE [LARGE SCALE GENOMIC DNA]</scope>
    <source>
        <strain evidence="10">WY2019</strain>
    </source>
</reference>
<keyword evidence="11" id="KW-1185">Reference proteome</keyword>
<evidence type="ECO:0000256" key="3">
    <source>
        <dbReference type="ARBA" id="ARBA00022692"/>
    </source>
</evidence>
<evidence type="ECO:0000313" key="11">
    <source>
        <dbReference type="Proteomes" id="UP000322234"/>
    </source>
</evidence>
<evidence type="ECO:0000256" key="8">
    <source>
        <dbReference type="SAM" id="MobiDB-lite"/>
    </source>
</evidence>
<evidence type="ECO:0000256" key="6">
    <source>
        <dbReference type="ARBA" id="ARBA00022989"/>
    </source>
</evidence>
<evidence type="ECO:0000256" key="2">
    <source>
        <dbReference type="ARBA" id="ARBA00007104"/>
    </source>
</evidence>
<feature type="compositionally biased region" description="Low complexity" evidence="8">
    <location>
        <begin position="462"/>
        <end position="477"/>
    </location>
</feature>
<evidence type="ECO:0000256" key="1">
    <source>
        <dbReference type="ARBA" id="ARBA00004115"/>
    </source>
</evidence>
<evidence type="ECO:0000256" key="5">
    <source>
        <dbReference type="ARBA" id="ARBA00022824"/>
    </source>
</evidence>
<feature type="compositionally biased region" description="Pro residues" evidence="8">
    <location>
        <begin position="290"/>
        <end position="308"/>
    </location>
</feature>
<protein>
    <recommendedName>
        <fullName evidence="9">GOLD domain-containing protein</fullName>
    </recommendedName>
</protein>
<dbReference type="Pfam" id="PF01105">
    <property type="entry name" value="EMP24_GP25L"/>
    <property type="match status" value="1"/>
</dbReference>
<dbReference type="InterPro" id="IPR015720">
    <property type="entry name" value="Emp24-like"/>
</dbReference>
<gene>
    <name evidence="10" type="ORF">E5288_WYG020050</name>
</gene>
<feature type="compositionally biased region" description="Low complexity" evidence="8">
    <location>
        <begin position="309"/>
        <end position="321"/>
    </location>
</feature>
<feature type="domain" description="GOLD" evidence="9">
    <location>
        <begin position="7"/>
        <end position="195"/>
    </location>
</feature>
<keyword evidence="5" id="KW-0256">Endoplasmic reticulum</keyword>
<feature type="region of interest" description="Disordered" evidence="8">
    <location>
        <begin position="19"/>
        <end position="60"/>
    </location>
</feature>
<dbReference type="EMBL" id="VBQZ03000354">
    <property type="protein sequence ID" value="MXQ99131.1"/>
    <property type="molecule type" value="Genomic_DNA"/>
</dbReference>
<dbReference type="InterPro" id="IPR009038">
    <property type="entry name" value="GOLD_dom"/>
</dbReference>
<dbReference type="PANTHER" id="PTHR22811">
    <property type="entry name" value="TRANSMEMBRANE EMP24 DOMAIN-CONTAINING PROTEIN"/>
    <property type="match status" value="1"/>
</dbReference>
<evidence type="ECO:0000256" key="7">
    <source>
        <dbReference type="ARBA" id="ARBA00023136"/>
    </source>
</evidence>
<evidence type="ECO:0000313" key="10">
    <source>
        <dbReference type="EMBL" id="MXQ99131.1"/>
    </source>
</evidence>
<dbReference type="AlphaFoldDB" id="A0A6B0SAV5"/>
<comment type="similarity">
    <text evidence="2">Belongs to the EMP24/GP25L family.</text>
</comment>
<organism evidence="10 11">
    <name type="scientific">Bos mutus</name>
    <name type="common">wild yak</name>
    <dbReference type="NCBI Taxonomy" id="72004"/>
    <lineage>
        <taxon>Eukaryota</taxon>
        <taxon>Metazoa</taxon>
        <taxon>Chordata</taxon>
        <taxon>Craniata</taxon>
        <taxon>Vertebrata</taxon>
        <taxon>Euteleostomi</taxon>
        <taxon>Mammalia</taxon>
        <taxon>Eutheria</taxon>
        <taxon>Laurasiatheria</taxon>
        <taxon>Artiodactyla</taxon>
        <taxon>Ruminantia</taxon>
        <taxon>Pecora</taxon>
        <taxon>Bovidae</taxon>
        <taxon>Bovinae</taxon>
        <taxon>Bos</taxon>
    </lineage>
</organism>
<keyword evidence="3" id="KW-0812">Transmembrane</keyword>
<proteinExistence type="inferred from homology"/>
<feature type="region of interest" description="Disordered" evidence="8">
    <location>
        <begin position="211"/>
        <end position="529"/>
    </location>
</feature>
<keyword evidence="6" id="KW-1133">Transmembrane helix</keyword>
<evidence type="ECO:0000256" key="4">
    <source>
        <dbReference type="ARBA" id="ARBA00022729"/>
    </source>
</evidence>
<dbReference type="SMART" id="SM01190">
    <property type="entry name" value="EMP24_GP25L"/>
    <property type="match status" value="1"/>
</dbReference>
<name>A0A6B0SAV5_9CETA</name>
<feature type="compositionally biased region" description="Pro residues" evidence="8">
    <location>
        <begin position="246"/>
        <end position="261"/>
    </location>
</feature>
<feature type="compositionally biased region" description="Polar residues" evidence="8">
    <location>
        <begin position="222"/>
        <end position="238"/>
    </location>
</feature>